<dbReference type="PIRSF" id="PIRSF002741">
    <property type="entry name" value="MppA"/>
    <property type="match status" value="1"/>
</dbReference>
<evidence type="ECO:0000256" key="1">
    <source>
        <dbReference type="ARBA" id="ARBA00004196"/>
    </source>
</evidence>
<evidence type="ECO:0000256" key="5">
    <source>
        <dbReference type="ARBA" id="ARBA00022856"/>
    </source>
</evidence>
<evidence type="ECO:0000313" key="9">
    <source>
        <dbReference type="Proteomes" id="UP000019364"/>
    </source>
</evidence>
<gene>
    <name evidence="8" type="ORF">JCM16418_204</name>
</gene>
<dbReference type="PANTHER" id="PTHR30290:SF10">
    <property type="entry name" value="PERIPLASMIC OLIGOPEPTIDE-BINDING PROTEIN-RELATED"/>
    <property type="match status" value="1"/>
</dbReference>
<feature type="domain" description="Solute-binding protein family 5" evidence="7">
    <location>
        <begin position="92"/>
        <end position="470"/>
    </location>
</feature>
<dbReference type="InterPro" id="IPR030678">
    <property type="entry name" value="Peptide/Ni-bd"/>
</dbReference>
<dbReference type="Gene3D" id="3.40.190.10">
    <property type="entry name" value="Periplasmic binding protein-like II"/>
    <property type="match status" value="1"/>
</dbReference>
<dbReference type="EMBL" id="BAVZ01000001">
    <property type="protein sequence ID" value="GAF06254.1"/>
    <property type="molecule type" value="Genomic_DNA"/>
</dbReference>
<dbReference type="GO" id="GO:0043190">
    <property type="term" value="C:ATP-binding cassette (ABC) transporter complex"/>
    <property type="evidence" value="ECO:0007669"/>
    <property type="project" value="InterPro"/>
</dbReference>
<evidence type="ECO:0000256" key="4">
    <source>
        <dbReference type="ARBA" id="ARBA00022729"/>
    </source>
</evidence>
<dbReference type="Gene3D" id="3.90.76.10">
    <property type="entry name" value="Dipeptide-binding Protein, Domain 1"/>
    <property type="match status" value="1"/>
</dbReference>
<feature type="chain" id="PRO_5039395242" evidence="6">
    <location>
        <begin position="25"/>
        <end position="550"/>
    </location>
</feature>
<dbReference type="Proteomes" id="UP000019364">
    <property type="component" value="Unassembled WGS sequence"/>
</dbReference>
<name>W7YUX9_9BACL</name>
<dbReference type="Pfam" id="PF00496">
    <property type="entry name" value="SBP_bac_5"/>
    <property type="match status" value="1"/>
</dbReference>
<keyword evidence="5" id="KW-0653">Protein transport</keyword>
<comment type="subcellular location">
    <subcellularLocation>
        <location evidence="1">Cell envelope</location>
    </subcellularLocation>
</comment>
<dbReference type="GO" id="GO:0030288">
    <property type="term" value="C:outer membrane-bounded periplasmic space"/>
    <property type="evidence" value="ECO:0007669"/>
    <property type="project" value="UniProtKB-ARBA"/>
</dbReference>
<sequence length="550" mass="60360">MKKVLKKKKVSLLAMMMAVTVVFTGCSFSGDSKDAGSTTGTGDTATTGAKELKLYVETEIKDMNQWLASDDVSFTVLNNVGEGLYRLDPKNEPQPAMAEKVDVSADKLKYTFKLRDDAKWSDGTPVTAADFKFAWLREIDPKTGTNGYSFIMTDYIVGAAEYAEGGSADKVGIEATDDKTLTISLKQPTPYFLRLTTLAPYFPMKEEFVKAKGDSYALTPQNMLFNGPYTMTSVDAASGATLEKNAGYWDAANVKVDKVDLKVIKEKSTALNAYKAGQLDRVLLASSDVSAAKSEPGFATGINFKTTYLQFNTKADGVSNVNIRKALELGFDSKLLADQVLNNGSKGATGLIPDEMSAVEGKSFREMQGDLIKPDAAQAKAFWDQGVKELGKAPKITMLVADTSETKDVATFIQSELKKSLGIDLVLDTKTSKARGQLMDNSKYQMAITAWGADYDDAMTYLDLWTNHTPYRGNYENPKYDALIMNAKKETDENKRINMMLEAEKMLVTEDAVVAPIYFGGYSFLLNSKVEGLDYHPYGNPVDFKYANVK</sequence>
<dbReference type="FunFam" id="3.10.105.10:FF:000001">
    <property type="entry name" value="Oligopeptide ABC transporter, oligopeptide-binding protein"/>
    <property type="match status" value="1"/>
</dbReference>
<dbReference type="eggNOG" id="COG4166">
    <property type="taxonomic scope" value="Bacteria"/>
</dbReference>
<evidence type="ECO:0000256" key="3">
    <source>
        <dbReference type="ARBA" id="ARBA00022448"/>
    </source>
</evidence>
<protein>
    <submittedName>
        <fullName evidence="8">Oligopeptide ABC transporter</fullName>
    </submittedName>
</protein>
<comment type="similarity">
    <text evidence="2">Belongs to the bacterial solute-binding protein 5 family.</text>
</comment>
<dbReference type="RefSeq" id="WP_242403669.1">
    <property type="nucleotide sequence ID" value="NZ_BAVZ01000001.1"/>
</dbReference>
<organism evidence="8 9">
    <name type="scientific">Paenibacillus pini JCM 16418</name>
    <dbReference type="NCBI Taxonomy" id="1236976"/>
    <lineage>
        <taxon>Bacteria</taxon>
        <taxon>Bacillati</taxon>
        <taxon>Bacillota</taxon>
        <taxon>Bacilli</taxon>
        <taxon>Bacillales</taxon>
        <taxon>Paenibacillaceae</taxon>
        <taxon>Paenibacillus</taxon>
    </lineage>
</organism>
<keyword evidence="9" id="KW-1185">Reference proteome</keyword>
<keyword evidence="3" id="KW-0813">Transport</keyword>
<evidence type="ECO:0000259" key="7">
    <source>
        <dbReference type="Pfam" id="PF00496"/>
    </source>
</evidence>
<dbReference type="SUPFAM" id="SSF53850">
    <property type="entry name" value="Periplasmic binding protein-like II"/>
    <property type="match status" value="1"/>
</dbReference>
<evidence type="ECO:0000256" key="6">
    <source>
        <dbReference type="SAM" id="SignalP"/>
    </source>
</evidence>
<dbReference type="InterPro" id="IPR039424">
    <property type="entry name" value="SBP_5"/>
</dbReference>
<proteinExistence type="inferred from homology"/>
<dbReference type="CDD" id="cd08504">
    <property type="entry name" value="PBP2_OppA"/>
    <property type="match status" value="1"/>
</dbReference>
<dbReference type="STRING" id="1236976.JCM16418_204"/>
<comment type="caution">
    <text evidence="8">The sequence shown here is derived from an EMBL/GenBank/DDBJ whole genome shotgun (WGS) entry which is preliminary data.</text>
</comment>
<evidence type="ECO:0000313" key="8">
    <source>
        <dbReference type="EMBL" id="GAF06254.1"/>
    </source>
</evidence>
<dbReference type="Gene3D" id="3.10.105.10">
    <property type="entry name" value="Dipeptide-binding Protein, Domain 3"/>
    <property type="match status" value="1"/>
</dbReference>
<dbReference type="PANTHER" id="PTHR30290">
    <property type="entry name" value="PERIPLASMIC BINDING COMPONENT OF ABC TRANSPORTER"/>
    <property type="match status" value="1"/>
</dbReference>
<keyword evidence="5" id="KW-0571">Peptide transport</keyword>
<dbReference type="GO" id="GO:0015833">
    <property type="term" value="P:peptide transport"/>
    <property type="evidence" value="ECO:0007669"/>
    <property type="project" value="UniProtKB-KW"/>
</dbReference>
<dbReference type="GO" id="GO:1904680">
    <property type="term" value="F:peptide transmembrane transporter activity"/>
    <property type="evidence" value="ECO:0007669"/>
    <property type="project" value="TreeGrafter"/>
</dbReference>
<evidence type="ECO:0000256" key="2">
    <source>
        <dbReference type="ARBA" id="ARBA00005695"/>
    </source>
</evidence>
<dbReference type="PROSITE" id="PS51257">
    <property type="entry name" value="PROKAR_LIPOPROTEIN"/>
    <property type="match status" value="1"/>
</dbReference>
<keyword evidence="4 6" id="KW-0732">Signal</keyword>
<accession>W7YUX9</accession>
<dbReference type="FunFam" id="3.90.76.10:FF:000001">
    <property type="entry name" value="Oligopeptide ABC transporter substrate-binding protein"/>
    <property type="match status" value="1"/>
</dbReference>
<reference evidence="8 9" key="1">
    <citation type="journal article" date="2014" name="Genome Announc.">
        <title>Draft Genome Sequence of Paenibacillus pini JCM 16418T, Isolated from the Rhizosphere of Pine Tree.</title>
        <authorList>
            <person name="Yuki M."/>
            <person name="Oshima K."/>
            <person name="Suda W."/>
            <person name="Oshida Y."/>
            <person name="Kitamura K."/>
            <person name="Iida Y."/>
            <person name="Hattori M."/>
            <person name="Ohkuma M."/>
        </authorList>
    </citation>
    <scope>NUCLEOTIDE SEQUENCE [LARGE SCALE GENOMIC DNA]</scope>
    <source>
        <strain evidence="8 9">JCM 16418</strain>
    </source>
</reference>
<feature type="signal peptide" evidence="6">
    <location>
        <begin position="1"/>
        <end position="24"/>
    </location>
</feature>
<dbReference type="AlphaFoldDB" id="W7YUX9"/>
<dbReference type="InterPro" id="IPR000914">
    <property type="entry name" value="SBP_5_dom"/>
</dbReference>